<proteinExistence type="predicted"/>
<dbReference type="RefSeq" id="WP_066334396.1">
    <property type="nucleotide sequence ID" value="NZ_JAXOJX010000078.1"/>
</dbReference>
<dbReference type="CDD" id="cd09021">
    <property type="entry name" value="Aldose_epim_Ec_YphB"/>
    <property type="match status" value="1"/>
</dbReference>
<protein>
    <submittedName>
        <fullName evidence="1">Aldose 1-epimerase</fullName>
    </submittedName>
</protein>
<accession>A0ABU5IP55</accession>
<dbReference type="Proteomes" id="UP001293718">
    <property type="component" value="Unassembled WGS sequence"/>
</dbReference>
<dbReference type="InterPro" id="IPR011013">
    <property type="entry name" value="Gal_mutarotase_sf_dom"/>
</dbReference>
<reference evidence="1 2" key="1">
    <citation type="submission" date="2023-11" db="EMBL/GenBank/DDBJ databases">
        <title>Draft genome of Azohydromonas lata strain H1 (DSM1123), a polyhydroxyalkanoate producer.</title>
        <authorList>
            <person name="Traversa D."/>
            <person name="D'Addabbo P."/>
            <person name="Pazzani C."/>
            <person name="Manzari C."/>
            <person name="Chiara M."/>
            <person name="Scrascia M."/>
        </authorList>
    </citation>
    <scope>NUCLEOTIDE SEQUENCE [LARGE SCALE GENOMIC DNA]</scope>
    <source>
        <strain evidence="1 2">H1</strain>
    </source>
</reference>
<comment type="caution">
    <text evidence="1">The sequence shown here is derived from an EMBL/GenBank/DDBJ whole genome shotgun (WGS) entry which is preliminary data.</text>
</comment>
<evidence type="ECO:0000313" key="1">
    <source>
        <dbReference type="EMBL" id="MDZ5460683.1"/>
    </source>
</evidence>
<keyword evidence="2" id="KW-1185">Reference proteome</keyword>
<dbReference type="InterPro" id="IPR008183">
    <property type="entry name" value="Aldose_1/G6P_1-epimerase"/>
</dbReference>
<organism evidence="1 2">
    <name type="scientific">Azohydromonas lata</name>
    <dbReference type="NCBI Taxonomy" id="45677"/>
    <lineage>
        <taxon>Bacteria</taxon>
        <taxon>Pseudomonadati</taxon>
        <taxon>Pseudomonadota</taxon>
        <taxon>Betaproteobacteria</taxon>
        <taxon>Burkholderiales</taxon>
        <taxon>Sphaerotilaceae</taxon>
        <taxon>Azohydromonas</taxon>
    </lineage>
</organism>
<dbReference type="Pfam" id="PF01263">
    <property type="entry name" value="Aldose_epim"/>
    <property type="match status" value="1"/>
</dbReference>
<dbReference type="InterPro" id="IPR014718">
    <property type="entry name" value="GH-type_carb-bd"/>
</dbReference>
<dbReference type="EMBL" id="JAXOJX010000078">
    <property type="protein sequence ID" value="MDZ5460683.1"/>
    <property type="molecule type" value="Genomic_DNA"/>
</dbReference>
<dbReference type="SUPFAM" id="SSF74650">
    <property type="entry name" value="Galactose mutarotase-like"/>
    <property type="match status" value="1"/>
</dbReference>
<name>A0ABU5IP55_9BURK</name>
<evidence type="ECO:0000313" key="2">
    <source>
        <dbReference type="Proteomes" id="UP001293718"/>
    </source>
</evidence>
<sequence>MSSVIELHAGPLRLALRPDLGGCVAGLWHGTQPVLHSFDPAQLGGPRPSACFPLVPYSNRIGQRRFRWQGQDIELAANVDEPNTLHGVGWQRPWDVVDADATRAELRCAHQADAFWPFNFEARQHFELTPQALRMHMSVRNTDDRVQPLGLGWHPYFTKRPGCRLQARVTQRWEPDPTLLPVRRVAQDALDGDVTLMDYDNVFEGWDGVAVVTEEPFTVRITSDQPYLVVFAKAVRDHFCVEPVSHLNNAIQQPDPEAHGLRAVAPGQAIAGWMNLDISLA</sequence>
<dbReference type="Gene3D" id="2.70.98.10">
    <property type="match status" value="1"/>
</dbReference>
<gene>
    <name evidence="1" type="ORF">SM757_29295</name>
</gene>